<evidence type="ECO:0000256" key="7">
    <source>
        <dbReference type="SAM" id="SignalP"/>
    </source>
</evidence>
<evidence type="ECO:0000313" key="10">
    <source>
        <dbReference type="Proteomes" id="UP000011866"/>
    </source>
</evidence>
<evidence type="ECO:0000256" key="1">
    <source>
        <dbReference type="ARBA" id="ARBA00005791"/>
    </source>
</evidence>
<feature type="chain" id="PRO_5004065405" description="Thiol:disulfide interchange protein" evidence="7">
    <location>
        <begin position="23"/>
        <end position="210"/>
    </location>
</feature>
<comment type="subcellular location">
    <subcellularLocation>
        <location evidence="5">Periplasm</location>
    </subcellularLocation>
</comment>
<dbReference type="PANTHER" id="PTHR35891">
    <property type="entry name" value="THIOL:DISULFIDE INTERCHANGE PROTEIN DSBA"/>
    <property type="match status" value="1"/>
</dbReference>
<evidence type="ECO:0000256" key="2">
    <source>
        <dbReference type="ARBA" id="ARBA00022729"/>
    </source>
</evidence>
<gene>
    <name evidence="9" type="ORF">TOL_0076</name>
</gene>
<dbReference type="HOGENOM" id="CLU_088255_1_0_6"/>
<proteinExistence type="inferred from homology"/>
<feature type="signal peptide" evidence="7">
    <location>
        <begin position="1"/>
        <end position="22"/>
    </location>
</feature>
<dbReference type="GeneID" id="79175094"/>
<dbReference type="InterPro" id="IPR023205">
    <property type="entry name" value="DsbA/DsbL"/>
</dbReference>
<name>M5DL97_9GAMM</name>
<reference evidence="9 10" key="1">
    <citation type="journal article" date="2013" name="Genome Announc.">
        <title>Genome Sequence of Thalassolituus oleivorans MIL-1 (DSM 14913T).</title>
        <authorList>
            <person name="Golyshin P.N."/>
            <person name="Werner J."/>
            <person name="Chernikova T.N."/>
            <person name="Tran H."/>
            <person name="Ferrer M."/>
            <person name="Yakimov M.M."/>
            <person name="Teeling H."/>
            <person name="Golyshina O.V."/>
        </authorList>
    </citation>
    <scope>NUCLEOTIDE SEQUENCE [LARGE SCALE GENOMIC DNA]</scope>
    <source>
        <strain evidence="9 10">MIL-1</strain>
    </source>
</reference>
<feature type="domain" description="DSBA-like thioredoxin" evidence="8">
    <location>
        <begin position="74"/>
        <end position="188"/>
    </location>
</feature>
<comment type="similarity">
    <text evidence="1">Belongs to the thioredoxin family. DsbA subfamily.</text>
</comment>
<dbReference type="InterPro" id="IPR036249">
    <property type="entry name" value="Thioredoxin-like_sf"/>
</dbReference>
<keyword evidence="2 7" id="KW-0732">Signal</keyword>
<dbReference type="RefSeq" id="WP_015485270.1">
    <property type="nucleotide sequence ID" value="NC_020888.1"/>
</dbReference>
<keyword evidence="5" id="KW-0574">Periplasm</keyword>
<keyword evidence="3 5" id="KW-1015">Disulfide bond</keyword>
<dbReference type="PANTHER" id="PTHR35891:SF2">
    <property type="entry name" value="THIOL:DISULFIDE INTERCHANGE PROTEIN DSBA"/>
    <property type="match status" value="1"/>
</dbReference>
<dbReference type="CDD" id="cd03019">
    <property type="entry name" value="DsbA_DsbA"/>
    <property type="match status" value="1"/>
</dbReference>
<dbReference type="AlphaFoldDB" id="M5DL97"/>
<sequence>MLSQFKYWFTAALMLVSVSAFSAEYEANKQYKVLEQPVPVVQDGKIHVEEAFWYGCPHCFDLESILEPWKSKLAADVQFEGVPAMFGRTWVSHAQLYYTADALGVLPKVHTSIFDAIHLQKVRLVTREDQRAFLMEKAGVSAEDFDKTYESFTVKTRMNRGDKRVRSFQINGVPALVINGKYVVDATSAGGQKEMLEVADYLINKERNGL</sequence>
<dbReference type="SUPFAM" id="SSF52833">
    <property type="entry name" value="Thioredoxin-like"/>
    <property type="match status" value="1"/>
</dbReference>
<keyword evidence="10" id="KW-1185">Reference proteome</keyword>
<accession>M5DL97</accession>
<evidence type="ECO:0000256" key="3">
    <source>
        <dbReference type="ARBA" id="ARBA00023157"/>
    </source>
</evidence>
<evidence type="ECO:0000256" key="4">
    <source>
        <dbReference type="ARBA" id="ARBA00023284"/>
    </source>
</evidence>
<dbReference type="Proteomes" id="UP000011866">
    <property type="component" value="Chromosome"/>
</dbReference>
<dbReference type="PATRIC" id="fig|1298593.3.peg.75"/>
<keyword evidence="4" id="KW-0676">Redox-active center</keyword>
<dbReference type="InterPro" id="IPR050824">
    <property type="entry name" value="Thiol_disulfide_DsbA"/>
</dbReference>
<evidence type="ECO:0000256" key="5">
    <source>
        <dbReference type="PIRNR" id="PIRNR001488"/>
    </source>
</evidence>
<dbReference type="Pfam" id="PF01323">
    <property type="entry name" value="DSBA"/>
    <property type="match status" value="1"/>
</dbReference>
<dbReference type="KEGG" id="tol:TOL_0076"/>
<dbReference type="PIRSF" id="PIRSF001488">
    <property type="entry name" value="Tdi_protein"/>
    <property type="match status" value="1"/>
</dbReference>
<protein>
    <recommendedName>
        <fullName evidence="5">Thiol:disulfide interchange protein</fullName>
    </recommendedName>
</protein>
<dbReference type="GO" id="GO:0042597">
    <property type="term" value="C:periplasmic space"/>
    <property type="evidence" value="ECO:0007669"/>
    <property type="project" value="UniProtKB-SubCell"/>
</dbReference>
<dbReference type="STRING" id="187493.CN03_00950"/>
<dbReference type="eggNOG" id="COG1651">
    <property type="taxonomic scope" value="Bacteria"/>
</dbReference>
<organism evidence="9 10">
    <name type="scientific">Thalassolituus oleivorans MIL-1</name>
    <dbReference type="NCBI Taxonomy" id="1298593"/>
    <lineage>
        <taxon>Bacteria</taxon>
        <taxon>Pseudomonadati</taxon>
        <taxon>Pseudomonadota</taxon>
        <taxon>Gammaproteobacteria</taxon>
        <taxon>Oceanospirillales</taxon>
        <taxon>Oceanospirillaceae</taxon>
        <taxon>Thalassolituus</taxon>
    </lineage>
</organism>
<dbReference type="EMBL" id="HF680312">
    <property type="protein sequence ID" value="CCU70525.1"/>
    <property type="molecule type" value="Genomic_DNA"/>
</dbReference>
<evidence type="ECO:0000256" key="6">
    <source>
        <dbReference type="PIRSR" id="PIRSR001488-1"/>
    </source>
</evidence>
<dbReference type="Gene3D" id="3.40.30.10">
    <property type="entry name" value="Glutaredoxin"/>
    <property type="match status" value="1"/>
</dbReference>
<dbReference type="InterPro" id="IPR001853">
    <property type="entry name" value="DSBA-like_thioredoxin_dom"/>
</dbReference>
<evidence type="ECO:0000259" key="8">
    <source>
        <dbReference type="Pfam" id="PF01323"/>
    </source>
</evidence>
<evidence type="ECO:0000313" key="9">
    <source>
        <dbReference type="EMBL" id="CCU70525.1"/>
    </source>
</evidence>
<feature type="disulfide bond" description="Redox-active" evidence="6">
    <location>
        <begin position="56"/>
        <end position="59"/>
    </location>
</feature>
<dbReference type="GO" id="GO:0016491">
    <property type="term" value="F:oxidoreductase activity"/>
    <property type="evidence" value="ECO:0007669"/>
    <property type="project" value="InterPro"/>
</dbReference>